<dbReference type="InterPro" id="IPR036291">
    <property type="entry name" value="NAD(P)-bd_dom_sf"/>
</dbReference>
<dbReference type="Gene3D" id="3.40.50.720">
    <property type="entry name" value="NAD(P)-binding Rossmann-like Domain"/>
    <property type="match status" value="1"/>
</dbReference>
<evidence type="ECO:0000259" key="1">
    <source>
        <dbReference type="Pfam" id="PF01408"/>
    </source>
</evidence>
<dbReference type="PANTHER" id="PTHR43593:SF1">
    <property type="entry name" value="INOSITOL 2-DEHYDROGENASE"/>
    <property type="match status" value="1"/>
</dbReference>
<feature type="domain" description="Gfo/Idh/MocA-like oxidoreductase N-terminal" evidence="1">
    <location>
        <begin position="4"/>
        <end position="124"/>
    </location>
</feature>
<evidence type="ECO:0000259" key="2">
    <source>
        <dbReference type="Pfam" id="PF02894"/>
    </source>
</evidence>
<dbReference type="InterPro" id="IPR000683">
    <property type="entry name" value="Gfo/Idh/MocA-like_OxRdtase_N"/>
</dbReference>
<evidence type="ECO:0000313" key="3">
    <source>
        <dbReference type="EMBL" id="CAB4545906.1"/>
    </source>
</evidence>
<dbReference type="Pfam" id="PF02894">
    <property type="entry name" value="GFO_IDH_MocA_C"/>
    <property type="match status" value="1"/>
</dbReference>
<dbReference type="InterPro" id="IPR004104">
    <property type="entry name" value="Gfo/Idh/MocA-like_OxRdtase_C"/>
</dbReference>
<dbReference type="SUPFAM" id="SSF51735">
    <property type="entry name" value="NAD(P)-binding Rossmann-fold domains"/>
    <property type="match status" value="1"/>
</dbReference>
<organism evidence="3">
    <name type="scientific">freshwater metagenome</name>
    <dbReference type="NCBI Taxonomy" id="449393"/>
    <lineage>
        <taxon>unclassified sequences</taxon>
        <taxon>metagenomes</taxon>
        <taxon>ecological metagenomes</taxon>
    </lineage>
</organism>
<dbReference type="InterPro" id="IPR050424">
    <property type="entry name" value="Gfo-Idh-MocA_inositol_DH"/>
</dbReference>
<dbReference type="Pfam" id="PF01408">
    <property type="entry name" value="GFO_IDH_MocA"/>
    <property type="match status" value="1"/>
</dbReference>
<dbReference type="SUPFAM" id="SSF55347">
    <property type="entry name" value="Glyceraldehyde-3-phosphate dehydrogenase-like, C-terminal domain"/>
    <property type="match status" value="1"/>
</dbReference>
<reference evidence="3" key="1">
    <citation type="submission" date="2020-05" db="EMBL/GenBank/DDBJ databases">
        <authorList>
            <person name="Chiriac C."/>
            <person name="Salcher M."/>
            <person name="Ghai R."/>
            <person name="Kavagutti S V."/>
        </authorList>
    </citation>
    <scope>NUCLEOTIDE SEQUENCE</scope>
</reference>
<proteinExistence type="predicted"/>
<dbReference type="GO" id="GO:0000166">
    <property type="term" value="F:nucleotide binding"/>
    <property type="evidence" value="ECO:0007669"/>
    <property type="project" value="InterPro"/>
</dbReference>
<protein>
    <submittedName>
        <fullName evidence="3">Unannotated protein</fullName>
    </submittedName>
</protein>
<dbReference type="EMBL" id="CAEZSJ010000153">
    <property type="protein sequence ID" value="CAB4545906.1"/>
    <property type="molecule type" value="Genomic_DNA"/>
</dbReference>
<sequence>MADLRVCVIGTGAMGTDHIIRINTRMSGAVVTAIVEPDSARAAAALKFAPGAAEFANISDAISSGLIDAALVATPGAFHEEVLEPIIAAGIPVLCEKPMTPDVASALRVVEAEVKSGKKVIQVGFMRRFDEGYIELQKQISGAQLGELLALHCAHRNPSVPEWYGNDMLIADSVSHEIDIVRFLTGSPIVSAEVKQLKRNKLAPERLNEPILVLLETQSGVIATVEMNVSVQFGYQVITEAVFQKGVSEIGRSNGMTTWEAGRSSTAEHVSYLTRFARAYDDEIQSWINAAKIGQLGGPNAWDGYMSVAVVEAGLKSLRSGAKESATYATKPAFYN</sequence>
<name>A0A6J6C3V5_9ZZZZ</name>
<dbReference type="PANTHER" id="PTHR43593">
    <property type="match status" value="1"/>
</dbReference>
<gene>
    <name evidence="3" type="ORF">UFOPK1425_00826</name>
</gene>
<accession>A0A6J6C3V5</accession>
<feature type="domain" description="Gfo/Idh/MocA-like oxidoreductase C-terminal" evidence="2">
    <location>
        <begin position="138"/>
        <end position="322"/>
    </location>
</feature>
<dbReference type="Gene3D" id="3.30.360.10">
    <property type="entry name" value="Dihydrodipicolinate Reductase, domain 2"/>
    <property type="match status" value="1"/>
</dbReference>
<dbReference type="AlphaFoldDB" id="A0A6J6C3V5"/>